<dbReference type="PANTHER" id="PTHR28019:SF7">
    <property type="entry name" value="SUR7 PROTEIN"/>
    <property type="match status" value="1"/>
</dbReference>
<accession>A0ABR1KWZ5</accession>
<dbReference type="EMBL" id="JBBPHU010000002">
    <property type="protein sequence ID" value="KAK7521978.1"/>
    <property type="molecule type" value="Genomic_DNA"/>
</dbReference>
<dbReference type="Pfam" id="PF06687">
    <property type="entry name" value="SUR7"/>
    <property type="match status" value="1"/>
</dbReference>
<feature type="transmembrane region" description="Helical" evidence="2">
    <location>
        <begin position="223"/>
        <end position="245"/>
    </location>
</feature>
<gene>
    <name evidence="3" type="ORF">IWZ03DRAFT_106687</name>
</gene>
<feature type="region of interest" description="Disordered" evidence="1">
    <location>
        <begin position="296"/>
        <end position="316"/>
    </location>
</feature>
<evidence type="ECO:0000256" key="1">
    <source>
        <dbReference type="SAM" id="MobiDB-lite"/>
    </source>
</evidence>
<feature type="transmembrane region" description="Helical" evidence="2">
    <location>
        <begin position="265"/>
        <end position="289"/>
    </location>
</feature>
<sequence>MVRFHAIVYATCSFIALVLTFVAMFAGRHAGKGEQYHILTLNTSRIGANVYQNFADANDDPDNPLALLFNNLTQPLTGGINSGLNSAIGSLAKDLHIQDFYSAHMFTGCNGTYTPQPVPDSDVAASQIHKDVAGCSKPSASFAFNPVQQIEDSMKQTQVGDALTQINFPANLSDELAAMRSAWHALVAFFILAVIFNFLSLFATWTGVVFVGRRVALLNAALAGLNLLGVGTGTVIATAVGYLGAKVINDAGNGVGLEGHAGHKFMALAWTATVFVGIVFVGWTVDWFLVRRREKREAKEESPLVSQEKPLAQEGK</sequence>
<keyword evidence="2" id="KW-0472">Membrane</keyword>
<dbReference type="InterPro" id="IPR009571">
    <property type="entry name" value="SUR7/Rim9-like_fungi"/>
</dbReference>
<evidence type="ECO:0000313" key="3">
    <source>
        <dbReference type="EMBL" id="KAK7521978.1"/>
    </source>
</evidence>
<comment type="caution">
    <text evidence="3">The sequence shown here is derived from an EMBL/GenBank/DDBJ whole genome shotgun (WGS) entry which is preliminary data.</text>
</comment>
<keyword evidence="4" id="KW-1185">Reference proteome</keyword>
<dbReference type="Proteomes" id="UP001363622">
    <property type="component" value="Unassembled WGS sequence"/>
</dbReference>
<feature type="transmembrane region" description="Helical" evidence="2">
    <location>
        <begin position="182"/>
        <end position="211"/>
    </location>
</feature>
<dbReference type="InterPro" id="IPR052413">
    <property type="entry name" value="SUR7_domain"/>
</dbReference>
<keyword evidence="2" id="KW-1133">Transmembrane helix</keyword>
<protein>
    <submittedName>
        <fullName evidence="3">Actin cortical patch SUR7/pH-response regulator pali</fullName>
    </submittedName>
</protein>
<proteinExistence type="predicted"/>
<keyword evidence="2" id="KW-0812">Transmembrane</keyword>
<feature type="transmembrane region" description="Helical" evidence="2">
    <location>
        <begin position="7"/>
        <end position="26"/>
    </location>
</feature>
<name>A0ABR1KWZ5_9PEZI</name>
<reference evidence="3 4" key="1">
    <citation type="submission" date="2024-04" db="EMBL/GenBank/DDBJ databases">
        <title>Phyllosticta paracitricarpa is synonymous to the EU quarantine fungus P. citricarpa based on phylogenomic analyses.</title>
        <authorList>
            <consortium name="Lawrence Berkeley National Laboratory"/>
            <person name="Van Ingen-Buijs V.A."/>
            <person name="Van Westerhoven A.C."/>
            <person name="Haridas S."/>
            <person name="Skiadas P."/>
            <person name="Martin F."/>
            <person name="Groenewald J.Z."/>
            <person name="Crous P.W."/>
            <person name="Seidl M.F."/>
        </authorList>
    </citation>
    <scope>NUCLEOTIDE SEQUENCE [LARGE SCALE GENOMIC DNA]</scope>
    <source>
        <strain evidence="3 4">CBS 123371</strain>
    </source>
</reference>
<evidence type="ECO:0000256" key="2">
    <source>
        <dbReference type="SAM" id="Phobius"/>
    </source>
</evidence>
<dbReference type="PANTHER" id="PTHR28019">
    <property type="entry name" value="CELL MEMBRANE PROTEIN YLR413W-RELATED"/>
    <property type="match status" value="1"/>
</dbReference>
<evidence type="ECO:0000313" key="4">
    <source>
        <dbReference type="Proteomes" id="UP001363622"/>
    </source>
</evidence>
<organism evidence="3 4">
    <name type="scientific">Phyllosticta citriasiana</name>
    <dbReference type="NCBI Taxonomy" id="595635"/>
    <lineage>
        <taxon>Eukaryota</taxon>
        <taxon>Fungi</taxon>
        <taxon>Dikarya</taxon>
        <taxon>Ascomycota</taxon>
        <taxon>Pezizomycotina</taxon>
        <taxon>Dothideomycetes</taxon>
        <taxon>Dothideomycetes incertae sedis</taxon>
        <taxon>Botryosphaeriales</taxon>
        <taxon>Phyllostictaceae</taxon>
        <taxon>Phyllosticta</taxon>
    </lineage>
</organism>